<dbReference type="PANTHER" id="PTHR15056">
    <property type="entry name" value="ACTIVATOR OF APOPTOSIS HARAKIRI"/>
    <property type="match status" value="1"/>
</dbReference>
<dbReference type="GO" id="GO:0043065">
    <property type="term" value="P:positive regulation of apoptotic process"/>
    <property type="evidence" value="ECO:0007669"/>
    <property type="project" value="TreeGrafter"/>
</dbReference>
<name>A0A974DVY0_XENLA</name>
<keyword evidence="1" id="KW-0812">Transmembrane</keyword>
<dbReference type="GO" id="GO:0005739">
    <property type="term" value="C:mitochondrion"/>
    <property type="evidence" value="ECO:0007669"/>
    <property type="project" value="TreeGrafter"/>
</dbReference>
<dbReference type="EMBL" id="CM004467">
    <property type="protein sequence ID" value="OCT98455.1"/>
    <property type="molecule type" value="Genomic_DNA"/>
</dbReference>
<accession>A0A974DVY0</accession>
<dbReference type="PANTHER" id="PTHR15056:SF0">
    <property type="entry name" value="ACTIVATOR OF APOPTOSIS HARAKIRI"/>
    <property type="match status" value="1"/>
</dbReference>
<feature type="transmembrane region" description="Helical" evidence="1">
    <location>
        <begin position="59"/>
        <end position="79"/>
    </location>
</feature>
<protein>
    <submittedName>
        <fullName evidence="2">Uncharacterized protein</fullName>
    </submittedName>
</protein>
<keyword evidence="1" id="KW-1133">Transmembrane helix</keyword>
<dbReference type="Proteomes" id="UP000694892">
    <property type="component" value="Chromosome 1S"/>
</dbReference>
<dbReference type="InterPro" id="IPR017249">
    <property type="entry name" value="Apoptosis_activator_harakiri"/>
</dbReference>
<proteinExistence type="predicted"/>
<organism evidence="2 3">
    <name type="scientific">Xenopus laevis</name>
    <name type="common">African clawed frog</name>
    <dbReference type="NCBI Taxonomy" id="8355"/>
    <lineage>
        <taxon>Eukaryota</taxon>
        <taxon>Metazoa</taxon>
        <taxon>Chordata</taxon>
        <taxon>Craniata</taxon>
        <taxon>Vertebrata</taxon>
        <taxon>Euteleostomi</taxon>
        <taxon>Amphibia</taxon>
        <taxon>Batrachia</taxon>
        <taxon>Anura</taxon>
        <taxon>Pipoidea</taxon>
        <taxon>Pipidae</taxon>
        <taxon>Xenopodinae</taxon>
        <taxon>Xenopus</taxon>
        <taxon>Xenopus</taxon>
    </lineage>
</organism>
<gene>
    <name evidence="2" type="ORF">XELAEV_18010687mg</name>
</gene>
<reference evidence="3" key="1">
    <citation type="journal article" date="2016" name="Nature">
        <title>Genome evolution in the allotetraploid frog Xenopus laevis.</title>
        <authorList>
            <person name="Session A.M."/>
            <person name="Uno Y."/>
            <person name="Kwon T."/>
            <person name="Chapman J.A."/>
            <person name="Toyoda A."/>
            <person name="Takahashi S."/>
            <person name="Fukui A."/>
            <person name="Hikosaka A."/>
            <person name="Suzuki A."/>
            <person name="Kondo M."/>
            <person name="van Heeringen S.J."/>
            <person name="Quigley I."/>
            <person name="Heinz S."/>
            <person name="Ogino H."/>
            <person name="Ochi H."/>
            <person name="Hellsten U."/>
            <person name="Lyons J.B."/>
            <person name="Simakov O."/>
            <person name="Putnam N."/>
            <person name="Stites J."/>
            <person name="Kuroki Y."/>
            <person name="Tanaka T."/>
            <person name="Michiue T."/>
            <person name="Watanabe M."/>
            <person name="Bogdanovic O."/>
            <person name="Lister R."/>
            <person name="Georgiou G."/>
            <person name="Paranjpe S.S."/>
            <person name="van Kruijsbergen I."/>
            <person name="Shu S."/>
            <person name="Carlson J."/>
            <person name="Kinoshita T."/>
            <person name="Ohta Y."/>
            <person name="Mawaribuchi S."/>
            <person name="Jenkins J."/>
            <person name="Grimwood J."/>
            <person name="Schmutz J."/>
            <person name="Mitros T."/>
            <person name="Mozaffari S.V."/>
            <person name="Suzuki Y."/>
            <person name="Haramoto Y."/>
            <person name="Yamamoto T.S."/>
            <person name="Takagi C."/>
            <person name="Heald R."/>
            <person name="Miller K."/>
            <person name="Haudenschild C."/>
            <person name="Kitzman J."/>
            <person name="Nakayama T."/>
            <person name="Izutsu Y."/>
            <person name="Robert J."/>
            <person name="Fortriede J."/>
            <person name="Burns K."/>
            <person name="Lotay V."/>
            <person name="Karimi K."/>
            <person name="Yasuoka Y."/>
            <person name="Dichmann D.S."/>
            <person name="Flajnik M.F."/>
            <person name="Houston D.W."/>
            <person name="Shendure J."/>
            <person name="DuPasquier L."/>
            <person name="Vize P.D."/>
            <person name="Zorn A.M."/>
            <person name="Ito M."/>
            <person name="Marcotte E.M."/>
            <person name="Wallingford J.B."/>
            <person name="Ito Y."/>
            <person name="Asashima M."/>
            <person name="Ueno N."/>
            <person name="Matsuda Y."/>
            <person name="Veenstra G.J."/>
            <person name="Fujiyama A."/>
            <person name="Harland R.M."/>
            <person name="Taira M."/>
            <person name="Rokhsar D.S."/>
        </authorList>
    </citation>
    <scope>NUCLEOTIDE SEQUENCE [LARGE SCALE GENOMIC DNA]</scope>
    <source>
        <strain evidence="3">J</strain>
    </source>
</reference>
<dbReference type="AlphaFoldDB" id="A0A974DVY0"/>
<keyword evidence="1" id="KW-0472">Membrane</keyword>
<evidence type="ECO:0000313" key="3">
    <source>
        <dbReference type="Proteomes" id="UP000694892"/>
    </source>
</evidence>
<dbReference type="Pfam" id="PF15196">
    <property type="entry name" value="Harakiri"/>
    <property type="match status" value="1"/>
</dbReference>
<sequence length="85" mass="9628">MCPLPFRASLQSDVCVCSSERPGELCSRVHVTAARLRMVGDELHRLTVSRKTSFSRKRLCSCFYLLYTVTHLAALALLMQGRRNL</sequence>
<evidence type="ECO:0000313" key="2">
    <source>
        <dbReference type="EMBL" id="OCT98455.1"/>
    </source>
</evidence>
<evidence type="ECO:0000256" key="1">
    <source>
        <dbReference type="SAM" id="Phobius"/>
    </source>
</evidence>